<keyword evidence="2" id="KW-1185">Reference proteome</keyword>
<gene>
    <name evidence="1" type="ORF">OPV22_019921</name>
</gene>
<dbReference type="AlphaFoldDB" id="A0AAV8Q8W5"/>
<evidence type="ECO:0000313" key="2">
    <source>
        <dbReference type="Proteomes" id="UP001222027"/>
    </source>
</evidence>
<accession>A0AAV8Q8W5</accession>
<proteinExistence type="predicted"/>
<dbReference type="Proteomes" id="UP001222027">
    <property type="component" value="Unassembled WGS sequence"/>
</dbReference>
<protein>
    <submittedName>
        <fullName evidence="1">Uncharacterized protein</fullName>
    </submittedName>
</protein>
<sequence>MGIPLWKIPGDFMEWIMVEVMLPGRKRLFLHLLLTLTKPSLFGLKSGGSIHEFSDSQFVKLWLIFDGLTAWRVVVINVTGHICIVHSWSLGNSSSSHEPVLVSMTLAW</sequence>
<name>A0AAV8Q8W5_ENSVE</name>
<reference evidence="1 2" key="1">
    <citation type="submission" date="2022-12" db="EMBL/GenBank/DDBJ databases">
        <title>Chromosome-scale assembly of the Ensete ventricosum genome.</title>
        <authorList>
            <person name="Dussert Y."/>
            <person name="Stocks J."/>
            <person name="Wendawek A."/>
            <person name="Woldeyes F."/>
            <person name="Nichols R.A."/>
            <person name="Borrell J.S."/>
        </authorList>
    </citation>
    <scope>NUCLEOTIDE SEQUENCE [LARGE SCALE GENOMIC DNA]</scope>
    <source>
        <strain evidence="2">cv. Maze</strain>
        <tissue evidence="1">Seeds</tissue>
    </source>
</reference>
<evidence type="ECO:0000313" key="1">
    <source>
        <dbReference type="EMBL" id="KAJ8476194.1"/>
    </source>
</evidence>
<organism evidence="1 2">
    <name type="scientific">Ensete ventricosum</name>
    <name type="common">Abyssinian banana</name>
    <name type="synonym">Musa ensete</name>
    <dbReference type="NCBI Taxonomy" id="4639"/>
    <lineage>
        <taxon>Eukaryota</taxon>
        <taxon>Viridiplantae</taxon>
        <taxon>Streptophyta</taxon>
        <taxon>Embryophyta</taxon>
        <taxon>Tracheophyta</taxon>
        <taxon>Spermatophyta</taxon>
        <taxon>Magnoliopsida</taxon>
        <taxon>Liliopsida</taxon>
        <taxon>Zingiberales</taxon>
        <taxon>Musaceae</taxon>
        <taxon>Ensete</taxon>
    </lineage>
</organism>
<comment type="caution">
    <text evidence="1">The sequence shown here is derived from an EMBL/GenBank/DDBJ whole genome shotgun (WGS) entry which is preliminary data.</text>
</comment>
<dbReference type="EMBL" id="JAQQAF010000006">
    <property type="protein sequence ID" value="KAJ8476194.1"/>
    <property type="molecule type" value="Genomic_DNA"/>
</dbReference>